<protein>
    <submittedName>
        <fullName evidence="1">Uncharacterized protein</fullName>
    </submittedName>
</protein>
<dbReference type="Proteomes" id="UP001210130">
    <property type="component" value="Chromosome"/>
</dbReference>
<organism evidence="1 2">
    <name type="scientific">Klebsiella electrica</name>
    <dbReference type="NCBI Taxonomy" id="1259973"/>
    <lineage>
        <taxon>Bacteria</taxon>
        <taxon>Pseudomonadati</taxon>
        <taxon>Pseudomonadota</taxon>
        <taxon>Gammaproteobacteria</taxon>
        <taxon>Enterobacterales</taxon>
        <taxon>Enterobacteriaceae</taxon>
        <taxon>Klebsiella/Raoultella group</taxon>
        <taxon>Klebsiella</taxon>
    </lineage>
</organism>
<dbReference type="EMBL" id="CP112887">
    <property type="protein sequence ID" value="WBW63692.1"/>
    <property type="molecule type" value="Genomic_DNA"/>
</dbReference>
<reference evidence="1 2" key="1">
    <citation type="journal article" date="2023" name="Microbiol. Resour. Announc.">
        <title>Complete Genome Sequence of the First Colistin-Resistant Raoultella electrica Strain.</title>
        <authorList>
            <person name="Aldeia C."/>
            <person name="Campos-Madueno E.I."/>
            <person name="Sendi P."/>
            <person name="Endimiani A."/>
        </authorList>
    </citation>
    <scope>NUCLEOTIDE SEQUENCE [LARGE SCALE GENOMIC DNA]</scope>
    <source>
        <strain evidence="1 2">S2-IND-01-C</strain>
    </source>
</reference>
<gene>
    <name evidence="1" type="ORF">OR613_12760</name>
</gene>
<evidence type="ECO:0000313" key="1">
    <source>
        <dbReference type="EMBL" id="WBW63692.1"/>
    </source>
</evidence>
<accession>A0AAJ5QYK7</accession>
<dbReference type="AlphaFoldDB" id="A0AAJ5QYK7"/>
<keyword evidence="2" id="KW-1185">Reference proteome</keyword>
<dbReference type="RefSeq" id="WP_236948754.1">
    <property type="nucleotide sequence ID" value="NZ_CP112887.1"/>
</dbReference>
<evidence type="ECO:0000313" key="2">
    <source>
        <dbReference type="Proteomes" id="UP001210130"/>
    </source>
</evidence>
<sequence>MANAKFLCSYVYRPTGDSRLDVYFEPLMEDGAPSGNLNLSFTDPNTAPDFVAGEIYVLTLSKDTP</sequence>
<proteinExistence type="predicted"/>
<name>A0AAJ5QYK7_9ENTR</name>